<sequence length="393" mass="43939">MLPTALTPLLPSTPVDRFLQRALTGQSEARGAAVWDAGLSATEVMAALQTHRLGPLLCARLPSDAWDSLPDELQAWLKSRGRAQALLDVQQMLALRELLPLAQAQGRPVLLLKGIPMSYRHYPEPHHRVKTDVDVLVRPSDAAGLMALLESLGYTRSLGVTGQLINRQATLARGDVAFDVHWSLSNTAVFAHVLNFDAMWHDRTDLPALGAGAYAPSDEDLFLHACFHLALHIGYEFALVWLYDIHLLASLWTPDAAERILQRARRLRILRVCLACLQLSRVWFGTPYPDDVGAALARSTGPELSAQILACHLSRWKRLQLELLALSWRERLRLLYEMGFPSEAYLRQRYADTTTWLPWLHIRRWLGRPGVVSPVEPGGATADIDGKAHKNEY</sequence>
<dbReference type="Gene3D" id="3.30.460.40">
    <property type="match status" value="1"/>
</dbReference>
<evidence type="ECO:0000313" key="2">
    <source>
        <dbReference type="Proteomes" id="UP000676506"/>
    </source>
</evidence>
<dbReference type="RefSeq" id="WP_211430081.1">
    <property type="nucleotide sequence ID" value="NZ_CP072649.1"/>
</dbReference>
<protein>
    <submittedName>
        <fullName evidence="1">Nucleotidyltransferase family protein</fullName>
    </submittedName>
</protein>
<dbReference type="EMBL" id="CP072649">
    <property type="protein sequence ID" value="QUW04192.1"/>
    <property type="molecule type" value="Genomic_DNA"/>
</dbReference>
<accession>A0ABX8BB83</accession>
<dbReference type="Pfam" id="PF14907">
    <property type="entry name" value="NTP_transf_5"/>
    <property type="match status" value="1"/>
</dbReference>
<evidence type="ECO:0000313" key="1">
    <source>
        <dbReference type="EMBL" id="QUW04192.1"/>
    </source>
</evidence>
<reference evidence="1 2" key="1">
    <citation type="submission" date="2021-03" db="EMBL/GenBank/DDBJ databases">
        <title>Genomic and phenotypic characterization of Chloracidobacterium isolates provides evidence for multiple species.</title>
        <authorList>
            <person name="Saini M.K."/>
            <person name="Costas A.M.G."/>
            <person name="Tank M."/>
            <person name="Bryant D.A."/>
        </authorList>
    </citation>
    <scope>NUCLEOTIDE SEQUENCE [LARGE SCALE GENOMIC DNA]</scope>
    <source>
        <strain evidence="1 2">BV2-C</strain>
    </source>
</reference>
<gene>
    <name evidence="1" type="ORF">J8C06_14210</name>
</gene>
<dbReference type="InterPro" id="IPR039498">
    <property type="entry name" value="NTP_transf_5"/>
</dbReference>
<name>A0ABX8BB83_9BACT</name>
<keyword evidence="2" id="KW-1185">Reference proteome</keyword>
<organism evidence="1 2">
    <name type="scientific">Chloracidobacterium validum</name>
    <dbReference type="NCBI Taxonomy" id="2821543"/>
    <lineage>
        <taxon>Bacteria</taxon>
        <taxon>Pseudomonadati</taxon>
        <taxon>Acidobacteriota</taxon>
        <taxon>Terriglobia</taxon>
        <taxon>Terriglobales</taxon>
        <taxon>Acidobacteriaceae</taxon>
        <taxon>Chloracidobacterium</taxon>
    </lineage>
</organism>
<proteinExistence type="predicted"/>
<dbReference type="Proteomes" id="UP000676506">
    <property type="component" value="Chromosome 2"/>
</dbReference>